<accession>A0A8T3CN65</accession>
<name>A0A8T3CN65_9TELE</name>
<protein>
    <submittedName>
        <fullName evidence="1">Uncharacterized protein</fullName>
    </submittedName>
</protein>
<organism evidence="1 2">
    <name type="scientific">Albula goreensis</name>
    <dbReference type="NCBI Taxonomy" id="1534307"/>
    <lineage>
        <taxon>Eukaryota</taxon>
        <taxon>Metazoa</taxon>
        <taxon>Chordata</taxon>
        <taxon>Craniata</taxon>
        <taxon>Vertebrata</taxon>
        <taxon>Euteleostomi</taxon>
        <taxon>Actinopterygii</taxon>
        <taxon>Neopterygii</taxon>
        <taxon>Teleostei</taxon>
        <taxon>Albuliformes</taxon>
        <taxon>Albulidae</taxon>
        <taxon>Albula</taxon>
    </lineage>
</organism>
<evidence type="ECO:0000313" key="2">
    <source>
        <dbReference type="Proteomes" id="UP000829720"/>
    </source>
</evidence>
<dbReference type="AlphaFoldDB" id="A0A8T3CN65"/>
<dbReference type="EMBL" id="JAERUA010000021">
    <property type="protein sequence ID" value="KAI1885411.1"/>
    <property type="molecule type" value="Genomic_DNA"/>
</dbReference>
<reference evidence="1" key="1">
    <citation type="submission" date="2021-01" db="EMBL/GenBank/DDBJ databases">
        <authorList>
            <person name="Zahm M."/>
            <person name="Roques C."/>
            <person name="Cabau C."/>
            <person name="Klopp C."/>
            <person name="Donnadieu C."/>
            <person name="Jouanno E."/>
            <person name="Lampietro C."/>
            <person name="Louis A."/>
            <person name="Herpin A."/>
            <person name="Echchiki A."/>
            <person name="Berthelot C."/>
            <person name="Parey E."/>
            <person name="Roest-Crollius H."/>
            <person name="Braasch I."/>
            <person name="Postlethwait J."/>
            <person name="Bobe J."/>
            <person name="Montfort J."/>
            <person name="Bouchez O."/>
            <person name="Begum T."/>
            <person name="Mejri S."/>
            <person name="Adams A."/>
            <person name="Chen W.-J."/>
            <person name="Guiguen Y."/>
        </authorList>
    </citation>
    <scope>NUCLEOTIDE SEQUENCE</scope>
    <source>
        <tissue evidence="1">Blood</tissue>
    </source>
</reference>
<gene>
    <name evidence="1" type="ORF">AGOR_G00219880</name>
</gene>
<dbReference type="Proteomes" id="UP000829720">
    <property type="component" value="Unassembled WGS sequence"/>
</dbReference>
<sequence>MGKDIGMLVKVIQTSVTDIVKAKGELINHNVTVQAKKRSSHSTRTEWGKGIRAEARYKVTDGARLQVPRSLPGCECLPLSAVL</sequence>
<proteinExistence type="predicted"/>
<comment type="caution">
    <text evidence="1">The sequence shown here is derived from an EMBL/GenBank/DDBJ whole genome shotgun (WGS) entry which is preliminary data.</text>
</comment>
<keyword evidence="2" id="KW-1185">Reference proteome</keyword>
<evidence type="ECO:0000313" key="1">
    <source>
        <dbReference type="EMBL" id="KAI1885411.1"/>
    </source>
</evidence>